<evidence type="ECO:0008006" key="4">
    <source>
        <dbReference type="Google" id="ProtNLM"/>
    </source>
</evidence>
<evidence type="ECO:0000313" key="2">
    <source>
        <dbReference type="EMBL" id="GET04098.1"/>
    </source>
</evidence>
<dbReference type="Proteomes" id="UP000615446">
    <property type="component" value="Unassembled WGS sequence"/>
</dbReference>
<evidence type="ECO:0000256" key="1">
    <source>
        <dbReference type="SAM" id="SignalP"/>
    </source>
</evidence>
<dbReference type="EMBL" id="BLAL01000338">
    <property type="protein sequence ID" value="GET04098.1"/>
    <property type="molecule type" value="Genomic_DNA"/>
</dbReference>
<keyword evidence="1" id="KW-0732">Signal</keyword>
<dbReference type="AlphaFoldDB" id="A0A8H3MB28"/>
<evidence type="ECO:0000313" key="3">
    <source>
        <dbReference type="Proteomes" id="UP000615446"/>
    </source>
</evidence>
<dbReference type="OrthoDB" id="2312262at2759"/>
<gene>
    <name evidence="2" type="ORF">RCL2_003039900</name>
</gene>
<comment type="caution">
    <text evidence="2">The sequence shown here is derived from an EMBL/GenBank/DDBJ whole genome shotgun (WGS) entry which is preliminary data.</text>
</comment>
<accession>A0A8H3MB28</accession>
<protein>
    <recommendedName>
        <fullName evidence="4">Reelin domain-containing protein</fullName>
    </recommendedName>
</protein>
<sequence>MNEKSFIITFTLLVFFLLIHSEITYGCHPAGTKSCDDEFCKCEIFSISDANMLSNKSLSVTVKSTDGTHSQAFGHFTLSDDAGGYVRFLHNPQFVNDCNCHGEGPNTVDPYTSYWSYNFDTPPAGTWFDVWLTIYWNCDFPAVWDVDCCSTETHYRGYVR</sequence>
<feature type="chain" id="PRO_5034832667" description="Reelin domain-containing protein" evidence="1">
    <location>
        <begin position="27"/>
        <end position="160"/>
    </location>
</feature>
<organism evidence="2 3">
    <name type="scientific">Rhizophagus clarus</name>
    <dbReference type="NCBI Taxonomy" id="94130"/>
    <lineage>
        <taxon>Eukaryota</taxon>
        <taxon>Fungi</taxon>
        <taxon>Fungi incertae sedis</taxon>
        <taxon>Mucoromycota</taxon>
        <taxon>Glomeromycotina</taxon>
        <taxon>Glomeromycetes</taxon>
        <taxon>Glomerales</taxon>
        <taxon>Glomeraceae</taxon>
        <taxon>Rhizophagus</taxon>
    </lineage>
</organism>
<proteinExistence type="predicted"/>
<reference evidence="2" key="1">
    <citation type="submission" date="2019-10" db="EMBL/GenBank/DDBJ databases">
        <title>Conservation and host-specific expression of non-tandemly repeated heterogenous ribosome RNA gene in arbuscular mycorrhizal fungi.</title>
        <authorList>
            <person name="Maeda T."/>
            <person name="Kobayashi Y."/>
            <person name="Nakagawa T."/>
            <person name="Ezawa T."/>
            <person name="Yamaguchi K."/>
            <person name="Bino T."/>
            <person name="Nishimoto Y."/>
            <person name="Shigenobu S."/>
            <person name="Kawaguchi M."/>
        </authorList>
    </citation>
    <scope>NUCLEOTIDE SEQUENCE</scope>
    <source>
        <strain evidence="2">HR1</strain>
    </source>
</reference>
<name>A0A8H3MB28_9GLOM</name>
<feature type="signal peptide" evidence="1">
    <location>
        <begin position="1"/>
        <end position="26"/>
    </location>
</feature>